<protein>
    <submittedName>
        <fullName evidence="1">Uncharacterized protein</fullName>
    </submittedName>
</protein>
<dbReference type="Proteomes" id="UP000249619">
    <property type="component" value="Unassembled WGS sequence"/>
</dbReference>
<dbReference type="EMBL" id="QGDH01000207">
    <property type="protein sequence ID" value="RAR02663.1"/>
    <property type="molecule type" value="Genomic_DNA"/>
</dbReference>
<evidence type="ECO:0000313" key="2">
    <source>
        <dbReference type="Proteomes" id="UP000249619"/>
    </source>
</evidence>
<sequence>MAGLQSLHEVGLQRGSFSEQDILLVDRQYTYSFQIGKTSADLSKAPLTVEAGLEKCEKARVDGPMNKDDLQSLAKILSLLKEHIQRQPPHLINTPRSSLQNWEDIGSIEHNIVSPRPSDWDPIRNELDIYLEFVHVFGTPVGGILGPNE</sequence>
<evidence type="ECO:0000313" key="1">
    <source>
        <dbReference type="EMBL" id="RAR02663.1"/>
    </source>
</evidence>
<accession>A0A364MT58</accession>
<reference evidence="2" key="1">
    <citation type="submission" date="2018-05" db="EMBL/GenBank/DDBJ databases">
        <title>Draft genome sequence of Stemphylium lycopersici strain CIDEFI 213.</title>
        <authorList>
            <person name="Medina R."/>
            <person name="Franco M.E.E."/>
            <person name="Lucentini C.G."/>
            <person name="Saparrat M.C.N."/>
            <person name="Balatti P.A."/>
        </authorList>
    </citation>
    <scope>NUCLEOTIDE SEQUENCE [LARGE SCALE GENOMIC DNA]</scope>
    <source>
        <strain evidence="2">CIDEFI 213</strain>
    </source>
</reference>
<proteinExistence type="predicted"/>
<comment type="caution">
    <text evidence="1">The sequence shown here is derived from an EMBL/GenBank/DDBJ whole genome shotgun (WGS) entry which is preliminary data.</text>
</comment>
<organism evidence="1 2">
    <name type="scientific">Stemphylium lycopersici</name>
    <name type="common">Tomato gray leaf spot disease fungus</name>
    <name type="synonym">Thyrospora lycopersici</name>
    <dbReference type="NCBI Taxonomy" id="183478"/>
    <lineage>
        <taxon>Eukaryota</taxon>
        <taxon>Fungi</taxon>
        <taxon>Dikarya</taxon>
        <taxon>Ascomycota</taxon>
        <taxon>Pezizomycotina</taxon>
        <taxon>Dothideomycetes</taxon>
        <taxon>Pleosporomycetidae</taxon>
        <taxon>Pleosporales</taxon>
        <taxon>Pleosporineae</taxon>
        <taxon>Pleosporaceae</taxon>
        <taxon>Stemphylium</taxon>
    </lineage>
</organism>
<gene>
    <name evidence="1" type="ORF">DDE83_008500</name>
</gene>
<keyword evidence="2" id="KW-1185">Reference proteome</keyword>
<dbReference type="AlphaFoldDB" id="A0A364MT58"/>
<name>A0A364MT58_STELY</name>
<dbReference type="OrthoDB" id="3741559at2759"/>